<feature type="transmembrane region" description="Helical" evidence="7">
    <location>
        <begin position="25"/>
        <end position="50"/>
    </location>
</feature>
<feature type="transmembrane region" description="Helical" evidence="7">
    <location>
        <begin position="177"/>
        <end position="198"/>
    </location>
</feature>
<feature type="transmembrane region" description="Helical" evidence="7">
    <location>
        <begin position="121"/>
        <end position="141"/>
    </location>
</feature>
<proteinExistence type="inferred from homology"/>
<comment type="subcellular location">
    <subcellularLocation>
        <location evidence="1">Membrane</location>
        <topology evidence="1">Multi-pass membrane protein</topology>
    </subcellularLocation>
</comment>
<keyword evidence="4 7" id="KW-0812">Transmembrane</keyword>
<evidence type="ECO:0000313" key="13">
    <source>
        <dbReference type="EMBL" id="CAF3924043.1"/>
    </source>
</evidence>
<reference evidence="11" key="1">
    <citation type="submission" date="2021-02" db="EMBL/GenBank/DDBJ databases">
        <authorList>
            <person name="Nowell W R."/>
        </authorList>
    </citation>
    <scope>NUCLEOTIDE SEQUENCE</scope>
</reference>
<dbReference type="SUPFAM" id="SSF103473">
    <property type="entry name" value="MFS general substrate transporter"/>
    <property type="match status" value="1"/>
</dbReference>
<evidence type="ECO:0000256" key="6">
    <source>
        <dbReference type="ARBA" id="ARBA00023136"/>
    </source>
</evidence>
<evidence type="ECO:0000313" key="9">
    <source>
        <dbReference type="EMBL" id="CAF1147070.1"/>
    </source>
</evidence>
<comment type="similarity">
    <text evidence="2">Belongs to the major facilitator superfamily.</text>
</comment>
<keyword evidence="5 7" id="KW-1133">Transmembrane helix</keyword>
<feature type="transmembrane region" description="Helical" evidence="7">
    <location>
        <begin position="92"/>
        <end position="115"/>
    </location>
</feature>
<gene>
    <name evidence="13" type="ORF">BYL167_LOCUS9646</name>
    <name evidence="9" type="ORF">CJN711_LOCUS9340</name>
    <name evidence="12" type="ORF">GIL414_LOCUS7680</name>
    <name evidence="10" type="ORF">KQP761_LOCUS21118</name>
    <name evidence="11" type="ORF">MBJ925_LOCUS24506</name>
    <name evidence="14" type="ORF">SMN809_LOCUS8296</name>
</gene>
<evidence type="ECO:0000256" key="4">
    <source>
        <dbReference type="ARBA" id="ARBA00022692"/>
    </source>
</evidence>
<feature type="transmembrane region" description="Helical" evidence="7">
    <location>
        <begin position="148"/>
        <end position="171"/>
    </location>
</feature>
<organism evidence="11 15">
    <name type="scientific">Rotaria magnacalcarata</name>
    <dbReference type="NCBI Taxonomy" id="392030"/>
    <lineage>
        <taxon>Eukaryota</taxon>
        <taxon>Metazoa</taxon>
        <taxon>Spiralia</taxon>
        <taxon>Gnathifera</taxon>
        <taxon>Rotifera</taxon>
        <taxon>Eurotatoria</taxon>
        <taxon>Bdelloidea</taxon>
        <taxon>Philodinida</taxon>
        <taxon>Philodinidae</taxon>
        <taxon>Rotaria</taxon>
    </lineage>
</organism>
<evidence type="ECO:0000313" key="12">
    <source>
        <dbReference type="EMBL" id="CAF3923158.1"/>
    </source>
</evidence>
<feature type="transmembrane region" description="Helical" evidence="7">
    <location>
        <begin position="365"/>
        <end position="388"/>
    </location>
</feature>
<evidence type="ECO:0000256" key="7">
    <source>
        <dbReference type="SAM" id="Phobius"/>
    </source>
</evidence>
<dbReference type="OrthoDB" id="4139357at2759"/>
<evidence type="ECO:0000313" key="10">
    <source>
        <dbReference type="EMBL" id="CAF1590386.1"/>
    </source>
</evidence>
<name>A0A816UTQ7_9BILA</name>
<keyword evidence="6 7" id="KW-0472">Membrane</keyword>
<dbReference type="EMBL" id="CAJNRE010012727">
    <property type="protein sequence ID" value="CAF2112983.1"/>
    <property type="molecule type" value="Genomic_DNA"/>
</dbReference>
<sequence length="516" mass="56947">METTATYSLEECINHIGLGKYQWRLITILGFCSMADAVEMMLLAILGPAITCYWPDVTKIQMAALTTGVFAGMMFGAFAFGIIADKYGRRRVIVLSAALNTLFGIFTAAAPSYYWILSARILVGFALSGASQGSTLMLEYLPSATRATLIIVVELFWSLGSIFEYVLGMIIVPLYGWRTLTILSALPISIVAVCMYFVPESPRYFVASGCPEKAEHILKAIALTNKRSLPPGKLQDVHAQEECGSLKNLFHVNYKRTSFLLSFMWMTVAMSYYGLILINTSIMTLLDDTHQSITNTSTIKPNECKMLTTEDYQSLIFTTFGEMLGIPLLLLLLSKFGRRIVCCINFSCASFCFLLFLFISHMEPWVINAITFSARMFISSQFSLMYLYTMEVYPTVIRAIAVGCASSMSRIGAMITPFLAQVLIKHTFSGTIAIYAITTAMAAICAVLLPIETRGRELKQAASDRGNSSTVPVDTTADPWAAAVDNLASLMHINDSAINEGYQPLIQDNVSDEEQL</sequence>
<evidence type="ECO:0000256" key="1">
    <source>
        <dbReference type="ARBA" id="ARBA00004141"/>
    </source>
</evidence>
<feature type="transmembrane region" description="Helical" evidence="7">
    <location>
        <begin position="315"/>
        <end position="333"/>
    </location>
</feature>
<evidence type="ECO:0000256" key="3">
    <source>
        <dbReference type="ARBA" id="ARBA00022448"/>
    </source>
</evidence>
<evidence type="ECO:0000259" key="8">
    <source>
        <dbReference type="PROSITE" id="PS50850"/>
    </source>
</evidence>
<feature type="transmembrane region" description="Helical" evidence="7">
    <location>
        <begin position="432"/>
        <end position="451"/>
    </location>
</feature>
<dbReference type="Proteomes" id="UP000663834">
    <property type="component" value="Unassembled WGS sequence"/>
</dbReference>
<protein>
    <recommendedName>
        <fullName evidence="8">Major facilitator superfamily (MFS) profile domain-containing protein</fullName>
    </recommendedName>
</protein>
<feature type="transmembrane region" description="Helical" evidence="7">
    <location>
        <begin position="340"/>
        <end position="359"/>
    </location>
</feature>
<dbReference type="EMBL" id="CAJOBI010002530">
    <property type="protein sequence ID" value="CAF3932955.1"/>
    <property type="molecule type" value="Genomic_DNA"/>
</dbReference>
<feature type="transmembrane region" description="Helical" evidence="7">
    <location>
        <begin position="400"/>
        <end position="420"/>
    </location>
</feature>
<dbReference type="PANTHER" id="PTHR23511:SF5">
    <property type="entry name" value="MAJOR FACILITATOR-TYPE TRANSPORTER HXNZ-RELATED"/>
    <property type="match status" value="1"/>
</dbReference>
<feature type="domain" description="Major facilitator superfamily (MFS) profile" evidence="8">
    <location>
        <begin position="25"/>
        <end position="454"/>
    </location>
</feature>
<evidence type="ECO:0000313" key="11">
    <source>
        <dbReference type="EMBL" id="CAF2112983.1"/>
    </source>
</evidence>
<comment type="caution">
    <text evidence="11">The sequence shown here is derived from an EMBL/GenBank/DDBJ whole genome shotgun (WGS) entry which is preliminary data.</text>
</comment>
<dbReference type="InterPro" id="IPR036259">
    <property type="entry name" value="MFS_trans_sf"/>
</dbReference>
<keyword evidence="3" id="KW-0813">Transport</keyword>
<dbReference type="Proteomes" id="UP000681967">
    <property type="component" value="Unassembled WGS sequence"/>
</dbReference>
<dbReference type="Pfam" id="PF00083">
    <property type="entry name" value="Sugar_tr"/>
    <property type="match status" value="1"/>
</dbReference>
<accession>A0A816UTQ7</accession>
<dbReference type="Gene3D" id="1.20.1250.20">
    <property type="entry name" value="MFS general substrate transporter like domains"/>
    <property type="match status" value="1"/>
</dbReference>
<dbReference type="Proteomes" id="UP000663855">
    <property type="component" value="Unassembled WGS sequence"/>
</dbReference>
<dbReference type="InterPro" id="IPR020846">
    <property type="entry name" value="MFS_dom"/>
</dbReference>
<evidence type="ECO:0000313" key="15">
    <source>
        <dbReference type="Proteomes" id="UP000663824"/>
    </source>
</evidence>
<evidence type="ECO:0000256" key="2">
    <source>
        <dbReference type="ARBA" id="ARBA00008335"/>
    </source>
</evidence>
<evidence type="ECO:0000256" key="5">
    <source>
        <dbReference type="ARBA" id="ARBA00022989"/>
    </source>
</evidence>
<dbReference type="EMBL" id="CAJOBJ010002377">
    <property type="protein sequence ID" value="CAF3923158.1"/>
    <property type="molecule type" value="Genomic_DNA"/>
</dbReference>
<dbReference type="EMBL" id="CAJNOV010003590">
    <property type="protein sequence ID" value="CAF1147070.1"/>
    <property type="molecule type" value="Genomic_DNA"/>
</dbReference>
<dbReference type="AlphaFoldDB" id="A0A816UTQ7"/>
<dbReference type="EMBL" id="CAJOBH010002800">
    <property type="protein sequence ID" value="CAF3924043.1"/>
    <property type="molecule type" value="Genomic_DNA"/>
</dbReference>
<dbReference type="PROSITE" id="PS50850">
    <property type="entry name" value="MFS"/>
    <property type="match status" value="1"/>
</dbReference>
<dbReference type="GO" id="GO:0022857">
    <property type="term" value="F:transmembrane transporter activity"/>
    <property type="evidence" value="ECO:0007669"/>
    <property type="project" value="InterPro"/>
</dbReference>
<dbReference type="PANTHER" id="PTHR23511">
    <property type="entry name" value="SYNAPTIC VESICLE GLYCOPROTEIN 2"/>
    <property type="match status" value="1"/>
</dbReference>
<feature type="transmembrane region" description="Helical" evidence="7">
    <location>
        <begin position="259"/>
        <end position="278"/>
    </location>
</feature>
<feature type="transmembrane region" description="Helical" evidence="7">
    <location>
        <begin position="62"/>
        <end position="83"/>
    </location>
</feature>
<dbReference type="Proteomes" id="UP000663824">
    <property type="component" value="Unassembled WGS sequence"/>
</dbReference>
<dbReference type="GO" id="GO:0016020">
    <property type="term" value="C:membrane"/>
    <property type="evidence" value="ECO:0007669"/>
    <property type="project" value="UniProtKB-SubCell"/>
</dbReference>
<dbReference type="InterPro" id="IPR005828">
    <property type="entry name" value="MFS_sugar_transport-like"/>
</dbReference>
<dbReference type="EMBL" id="CAJNOW010010914">
    <property type="protein sequence ID" value="CAF1590386.1"/>
    <property type="molecule type" value="Genomic_DNA"/>
</dbReference>
<evidence type="ECO:0000313" key="14">
    <source>
        <dbReference type="EMBL" id="CAF3932955.1"/>
    </source>
</evidence>
<dbReference type="Proteomes" id="UP000681720">
    <property type="component" value="Unassembled WGS sequence"/>
</dbReference>
<dbReference type="Proteomes" id="UP000676336">
    <property type="component" value="Unassembled WGS sequence"/>
</dbReference>